<dbReference type="Proteomes" id="UP001460270">
    <property type="component" value="Unassembled WGS sequence"/>
</dbReference>
<dbReference type="EMBL" id="JBBPFD010000005">
    <property type="protein sequence ID" value="KAK7926299.1"/>
    <property type="molecule type" value="Genomic_DNA"/>
</dbReference>
<dbReference type="InterPro" id="IPR003599">
    <property type="entry name" value="Ig_sub"/>
</dbReference>
<dbReference type="Pfam" id="PF07686">
    <property type="entry name" value="V-set"/>
    <property type="match status" value="1"/>
</dbReference>
<feature type="signal peptide" evidence="7">
    <location>
        <begin position="1"/>
        <end position="22"/>
    </location>
</feature>
<dbReference type="InterPro" id="IPR013106">
    <property type="entry name" value="Ig_V-set"/>
</dbReference>
<feature type="transmembrane region" description="Helical" evidence="6">
    <location>
        <begin position="323"/>
        <end position="346"/>
    </location>
</feature>
<evidence type="ECO:0000256" key="3">
    <source>
        <dbReference type="ARBA" id="ARBA00022989"/>
    </source>
</evidence>
<keyword evidence="10" id="KW-1185">Reference proteome</keyword>
<dbReference type="Gene3D" id="2.60.40.10">
    <property type="entry name" value="Immunoglobulins"/>
    <property type="match status" value="2"/>
</dbReference>
<evidence type="ECO:0000256" key="2">
    <source>
        <dbReference type="ARBA" id="ARBA00022692"/>
    </source>
</evidence>
<gene>
    <name evidence="9" type="ORF">WMY93_008609</name>
</gene>
<evidence type="ECO:0000313" key="9">
    <source>
        <dbReference type="EMBL" id="KAK7926299.1"/>
    </source>
</evidence>
<dbReference type="PANTHER" id="PTHR46484">
    <property type="entry name" value="SI:CH211-171H4.5-RELATED"/>
    <property type="match status" value="1"/>
</dbReference>
<keyword evidence="5" id="KW-1015">Disulfide bond</keyword>
<comment type="subcellular location">
    <subcellularLocation>
        <location evidence="1">Membrane</location>
        <topology evidence="1">Single-pass membrane protein</topology>
    </subcellularLocation>
</comment>
<protein>
    <recommendedName>
        <fullName evidence="8">Ig-like domain-containing protein</fullName>
    </recommendedName>
</protein>
<evidence type="ECO:0000256" key="7">
    <source>
        <dbReference type="SAM" id="SignalP"/>
    </source>
</evidence>
<name>A0AAW0PGE9_9GOBI</name>
<keyword evidence="4 6" id="KW-0472">Membrane</keyword>
<dbReference type="InterPro" id="IPR007110">
    <property type="entry name" value="Ig-like_dom"/>
</dbReference>
<dbReference type="InterPro" id="IPR036179">
    <property type="entry name" value="Ig-like_dom_sf"/>
</dbReference>
<sequence>MTAFKHALLFVIFYLHACQCMASSWTVDIPSSVKALVGSCVVIPCSFDYPPPVEEVTQFIGIWTDETSHVIYHPEERKALVQYRNRTKLLGDLRQKNCSLKIDPVEKSDKGPYHFRIEMEEYNKYSYKEKTVSIAASDAPEPVVFSVKEEVVVAESLSAHCSVSHTCPYTPPVFTWTHTGQAQVQHQKIGDALWRTISTLTFQPRHSDNNQLLQCTVTHRGGMQQNASRLLSVKYTPLIKNSSSCYYEGPQVKCICIAESNPPSEVLLLLSDQVLPDIKKEKFGLLTMVTVQTNIGFFSSVKCIANNTMGSTDQLLSLPHSKFHIYAGVGIGAAFLILIALLIIVARKCSHKSHNSEPTSYKQNHDRELTAQYMTQVRIKSADVHYTGSYCSDHTYGNTENFDPDDDAVYANV</sequence>
<dbReference type="GO" id="GO:0016020">
    <property type="term" value="C:membrane"/>
    <property type="evidence" value="ECO:0007669"/>
    <property type="project" value="UniProtKB-SubCell"/>
</dbReference>
<feature type="chain" id="PRO_5043699003" description="Ig-like domain-containing protein" evidence="7">
    <location>
        <begin position="23"/>
        <end position="413"/>
    </location>
</feature>
<accession>A0AAW0PGE9</accession>
<evidence type="ECO:0000256" key="6">
    <source>
        <dbReference type="SAM" id="Phobius"/>
    </source>
</evidence>
<keyword evidence="7" id="KW-0732">Signal</keyword>
<evidence type="ECO:0000259" key="8">
    <source>
        <dbReference type="PROSITE" id="PS50835"/>
    </source>
</evidence>
<proteinExistence type="predicted"/>
<dbReference type="SMART" id="SM00409">
    <property type="entry name" value="IG"/>
    <property type="match status" value="2"/>
</dbReference>
<organism evidence="9 10">
    <name type="scientific">Mugilogobius chulae</name>
    <name type="common">yellowstripe goby</name>
    <dbReference type="NCBI Taxonomy" id="88201"/>
    <lineage>
        <taxon>Eukaryota</taxon>
        <taxon>Metazoa</taxon>
        <taxon>Chordata</taxon>
        <taxon>Craniata</taxon>
        <taxon>Vertebrata</taxon>
        <taxon>Euteleostomi</taxon>
        <taxon>Actinopterygii</taxon>
        <taxon>Neopterygii</taxon>
        <taxon>Teleostei</taxon>
        <taxon>Neoteleostei</taxon>
        <taxon>Acanthomorphata</taxon>
        <taxon>Gobiaria</taxon>
        <taxon>Gobiiformes</taxon>
        <taxon>Gobioidei</taxon>
        <taxon>Gobiidae</taxon>
        <taxon>Gobionellinae</taxon>
        <taxon>Mugilogobius</taxon>
    </lineage>
</organism>
<keyword evidence="3 6" id="KW-1133">Transmembrane helix</keyword>
<keyword evidence="2 6" id="KW-0812">Transmembrane</keyword>
<dbReference type="Pfam" id="PF08205">
    <property type="entry name" value="C2-set_2"/>
    <property type="match status" value="1"/>
</dbReference>
<comment type="caution">
    <text evidence="9">The sequence shown here is derived from an EMBL/GenBank/DDBJ whole genome shotgun (WGS) entry which is preliminary data.</text>
</comment>
<evidence type="ECO:0000256" key="4">
    <source>
        <dbReference type="ARBA" id="ARBA00023136"/>
    </source>
</evidence>
<feature type="domain" description="Ig-like" evidence="8">
    <location>
        <begin position="140"/>
        <end position="232"/>
    </location>
</feature>
<evidence type="ECO:0000256" key="5">
    <source>
        <dbReference type="ARBA" id="ARBA00023157"/>
    </source>
</evidence>
<evidence type="ECO:0000256" key="1">
    <source>
        <dbReference type="ARBA" id="ARBA00004167"/>
    </source>
</evidence>
<dbReference type="InterPro" id="IPR013783">
    <property type="entry name" value="Ig-like_fold"/>
</dbReference>
<dbReference type="AlphaFoldDB" id="A0AAW0PGE9"/>
<evidence type="ECO:0000313" key="10">
    <source>
        <dbReference type="Proteomes" id="UP001460270"/>
    </source>
</evidence>
<reference evidence="10" key="1">
    <citation type="submission" date="2024-04" db="EMBL/GenBank/DDBJ databases">
        <title>Salinicola lusitanus LLJ914,a marine bacterium isolated from the Okinawa Trough.</title>
        <authorList>
            <person name="Li J."/>
        </authorList>
    </citation>
    <scope>NUCLEOTIDE SEQUENCE [LARGE SCALE GENOMIC DNA]</scope>
</reference>
<dbReference type="SUPFAM" id="SSF48726">
    <property type="entry name" value="Immunoglobulin"/>
    <property type="match status" value="2"/>
</dbReference>
<dbReference type="PROSITE" id="PS50835">
    <property type="entry name" value="IG_LIKE"/>
    <property type="match status" value="1"/>
</dbReference>
<dbReference type="InterPro" id="IPR013162">
    <property type="entry name" value="CD80_C2-set"/>
</dbReference>
<dbReference type="PANTHER" id="PTHR46484:SF1">
    <property type="entry name" value="SCHWANN CELL MYELIN PROTEIN-RELATED"/>
    <property type="match status" value="1"/>
</dbReference>